<comment type="subcellular location">
    <subcellularLocation>
        <location evidence="1">Cytoplasm</location>
    </subcellularLocation>
</comment>
<dbReference type="Gene3D" id="2.60.120.200">
    <property type="match status" value="3"/>
</dbReference>
<protein>
    <recommendedName>
        <fullName evidence="8">Choice-of-anchor D domain-containing protein</fullName>
    </recommendedName>
</protein>
<sequence length="2052" mass="219046">MQFSSSSGTYTEITGGTLLGSATSDDQYFVDPAIPLGGTTKTGPGFPIGFDFVINGNTFDRFGINNNGWISFGKSALTPSVDMNTTSAYTPLSSTTAITPAELRTRVAGLGRDLQAQTGAELRFELIGTAPNRTLVIQWKGYRKFGATGDNYNFQIRINETSNTVEVVYGTMTNNTTSTTVQVGIGGSSASDFNNRTTTTDWTASTAGATNSATMTLSNTVFPPVGLTYQWQPPAPTDLGAIALVSPPNLECFGSTETVTVQIKNYGSATINFAVTPATVYASVTGPNPQTFSPVIINSGTLAPGATQDVTITTTYNMTGFGTYTFNAYTAISGDGNSANDAMSPVIRANVAPATLPEFVDFTGFTGANLTTVFPNWKEASGVSPSGTSSAWTSQTGLGGTGNITARINLYTTSRNEWIIGPKIIPQSNTVLKFSAAVTDWNSVTLPDSMGSDDKVRVMVSTDCGLSWTSIFQMDASTGLTNTLTQFTIPLASYSGQEIKIAFYATDGPTDDPQDYDFHIDDIYIGGPAPDNPASFAAVPLSSSQIQLTFTTNSNNNNVVIVWNNTGTFTSPSGAPPSVGQPFAGGTLLYNGLVSPVNHSGLTGNTQYYYKAFSYNGSVYSPGLTSSATTLCDPVSTLNENFDGVTTPNLPSCWYKVGTGGSVSTQGSSANSSPNCLYIYSTSTSSLAVVSLPPLSNAGAGTHRLRFYARANFTVGGVIHIGYLTNPNDANSFVKLDSIVANSLSYQQFTKFLGNAPGSNQVLAFRHSGSPANSVLIDDVVWEPVPVGVPNPAVVVSPADSATNVAINTSLNWLSGGGAPETGYRIYFGTDGGGVTPPTNILNNVDLGLVTTYTPASPLSYSTTYYWMIVPYNGSGNATGTPIWRFTTMPDPTITPPYTQNFEGTFPPINWTRFTGLLQDTSVLTSTTAGWVQDDWRNISSPVNKAARLNIWSTTTRYWLVTPPINLGTGSTNYQIEFDLTLNAYGTSNPPGTSGVDDKFAVVISTDGGTTWLSANTLRLWDNAGSPYVYNNINHLGEHVILNLTGYTGIVKIGFYGESTVSNADNDLMVDNFEVKEVPTTPLFTISPTSKDFGTVISGNTKSANFTITNTGVGTLSINSGGITLTGTNANQFSLGSISYPINLTSGQSAQITVNFSPTSAGVKTANLQIVHNAPGSPAVVPLTGNALPAGILFEDFTGAAFPPDGWIAVNNDAGTKNWIRNTGKFTSSPASASSSWESTILRNNDWLITPKLVVSSGDSIIFWISAASSSYTEELVVKVGSTNDPNGSWTTLDSILTNNPGWERKSYSLNAFAGQNVYIAFVNRGLDKFTVYIDDVVGPQVYIPAVDVALQSFYQASGLPVPRGVSQFEENNIYVKVLENSNKKEPVEALSNTGSGVKSTTSNNTVVVDNSNVPIELNNIQIKAAVKNLGQNATNYTINYSVGGINQTPFSGPTISSGQTDTATIIYNPSSIGTFIAAGTVTATGDEVPGNNNNQFRMRVYPDSYTRTIYDRADNVVDTWVGWADTTVRMKAGVRFTAPSEIKLAGVDFICRTEAVNSGTFEVQVRAAGDSAGAPGAVLYTQVYSANDYFAGAGDYIFFPFGNDAPTIASGSDYWITVKAPLGVLYPGAVHNTGFTSGRSFFEGSADTTVWNPLVITTERAWIMRAVHIPAAATFQLTVSVGNGWNMVSVPGLHPVDQNILTWWPGKDPAANVFKFQGAYQSVTTVQPGLGYWMKHLGANTYNTGDEWPAGGINIVAHDPLNAAAGWNLIGGYEFLAPTSALTTNPSGLISGFVYGYTTSGGYQVASDLVPGYGYWLKLTAAGQININPGPKANFKLSDFIPDDFGKIIITDNAGKSYTLYVAQGNQAQKTSLDFFELPPAPFSDMFDVRYTSGRFVEDLSSAMKTIQMQGVEYPVRVRVEGMMLRITDETGKAVNERVKSGEEITISNSQIRKLNVMSDIIPDKYSLEQNYPNPFNPTTTIEFSLPEDVENVRLTIYNALGEKVAELVNGKMEAGRYRYQWNAGNVATGLYIYELKTNKFSSVKKMMLLK</sequence>
<keyword evidence="7" id="KW-1185">Reference proteome</keyword>
<dbReference type="eggNOG" id="COG1572">
    <property type="taxonomic scope" value="Bacteria"/>
</dbReference>
<name>I0AKM2_IGNAJ</name>
<evidence type="ECO:0000259" key="5">
    <source>
        <dbReference type="Pfam" id="PF18962"/>
    </source>
</evidence>
<dbReference type="KEGG" id="ial:IALB_1822"/>
<feature type="domain" description="Abnormal spindle-like microcephaly-associated protein ASH" evidence="4">
    <location>
        <begin position="1089"/>
        <end position="1178"/>
    </location>
</feature>
<dbReference type="eggNOG" id="COG3391">
    <property type="taxonomic scope" value="Bacteria"/>
</dbReference>
<dbReference type="InterPro" id="IPR031549">
    <property type="entry name" value="ASH"/>
</dbReference>
<dbReference type="eggNOG" id="COG2911">
    <property type="taxonomic scope" value="Bacteria"/>
</dbReference>
<dbReference type="Proteomes" id="UP000007394">
    <property type="component" value="Chromosome"/>
</dbReference>
<dbReference type="InterPro" id="IPR013783">
    <property type="entry name" value="Ig-like_fold"/>
</dbReference>
<evidence type="ECO:0000259" key="3">
    <source>
        <dbReference type="Pfam" id="PF07675"/>
    </source>
</evidence>
<dbReference type="GO" id="GO:0005737">
    <property type="term" value="C:cytoplasm"/>
    <property type="evidence" value="ECO:0007669"/>
    <property type="project" value="UniProtKB-SubCell"/>
</dbReference>
<dbReference type="PATRIC" id="fig|945713.3.peg.1830"/>
<reference evidence="6 7" key="1">
    <citation type="journal article" date="2012" name="Front. Microbiol.">
        <title>Complete genome of Ignavibacterium album, a metabolically versatile, flagellated, facultative anaerobe from the phylum Chlorobi.</title>
        <authorList>
            <person name="Liu Z."/>
            <person name="Frigaard N.-U."/>
            <person name="Vogl K."/>
            <person name="Iino T."/>
            <person name="Ohkuma M."/>
            <person name="Overmann J."/>
            <person name="Bryant D.A."/>
        </authorList>
    </citation>
    <scope>NUCLEOTIDE SEQUENCE [LARGE SCALE GENOMIC DNA]</scope>
    <source>
        <strain evidence="7">DSM 19864 / JCM 16511 / NBRC 101810 / Mat9-16</strain>
    </source>
</reference>
<evidence type="ECO:0000259" key="4">
    <source>
        <dbReference type="Pfam" id="PF15780"/>
    </source>
</evidence>
<dbReference type="eggNOG" id="COG1470">
    <property type="taxonomic scope" value="Bacteria"/>
</dbReference>
<dbReference type="NCBIfam" id="NF038128">
    <property type="entry name" value="choice_anch_J"/>
    <property type="match status" value="2"/>
</dbReference>
<evidence type="ECO:0000313" key="7">
    <source>
        <dbReference type="Proteomes" id="UP000007394"/>
    </source>
</evidence>
<dbReference type="NCBIfam" id="NF012200">
    <property type="entry name" value="choice_anch_D"/>
    <property type="match status" value="1"/>
</dbReference>
<dbReference type="NCBIfam" id="TIGR04183">
    <property type="entry name" value="Por_Secre_tail"/>
    <property type="match status" value="1"/>
</dbReference>
<dbReference type="Gene3D" id="2.60.40.4070">
    <property type="match status" value="1"/>
</dbReference>
<gene>
    <name evidence="6" type="ordered locus">IALB_1822</name>
</gene>
<dbReference type="InterPro" id="IPR026444">
    <property type="entry name" value="Secre_tail"/>
</dbReference>
<feature type="domain" description="Secretion system C-terminal sorting" evidence="5">
    <location>
        <begin position="1973"/>
        <end position="2049"/>
    </location>
</feature>
<dbReference type="STRING" id="945713.IALB_1822"/>
<proteinExistence type="predicted"/>
<evidence type="ECO:0000256" key="1">
    <source>
        <dbReference type="ARBA" id="ARBA00004496"/>
    </source>
</evidence>
<accession>I0AKM2</accession>
<evidence type="ECO:0008006" key="8">
    <source>
        <dbReference type="Google" id="ProtNLM"/>
    </source>
</evidence>
<dbReference type="Pfam" id="PF07675">
    <property type="entry name" value="Cleaved_Adhesin"/>
    <property type="match status" value="1"/>
</dbReference>
<dbReference type="Gene3D" id="2.60.120.260">
    <property type="entry name" value="Galactose-binding domain-like"/>
    <property type="match status" value="1"/>
</dbReference>
<keyword evidence="2" id="KW-0963">Cytoplasm</keyword>
<dbReference type="Pfam" id="PF18962">
    <property type="entry name" value="Por_Secre_tail"/>
    <property type="match status" value="1"/>
</dbReference>
<evidence type="ECO:0000256" key="2">
    <source>
        <dbReference type="ARBA" id="ARBA00022490"/>
    </source>
</evidence>
<evidence type="ECO:0000313" key="6">
    <source>
        <dbReference type="EMBL" id="AFH49529.1"/>
    </source>
</evidence>
<dbReference type="HOGENOM" id="CLU_001638_0_0_10"/>
<organism evidence="6 7">
    <name type="scientific">Ignavibacterium album (strain DSM 19864 / JCM 16511 / NBRC 101810 / Mat9-16)</name>
    <dbReference type="NCBI Taxonomy" id="945713"/>
    <lineage>
        <taxon>Bacteria</taxon>
        <taxon>Pseudomonadati</taxon>
        <taxon>Ignavibacteriota</taxon>
        <taxon>Ignavibacteria</taxon>
        <taxon>Ignavibacteriales</taxon>
        <taxon>Ignavibacteriaceae</taxon>
        <taxon>Ignavibacterium</taxon>
    </lineage>
</organism>
<dbReference type="EMBL" id="CP003418">
    <property type="protein sequence ID" value="AFH49529.1"/>
    <property type="molecule type" value="Genomic_DNA"/>
</dbReference>
<dbReference type="eggNOG" id="COG4412">
    <property type="taxonomic scope" value="Bacteria"/>
</dbReference>
<feature type="domain" description="Cleaved adhesin" evidence="3">
    <location>
        <begin position="1193"/>
        <end position="1291"/>
    </location>
</feature>
<dbReference type="InterPro" id="IPR011628">
    <property type="entry name" value="Cleaved_adhesin"/>
</dbReference>
<dbReference type="Gene3D" id="2.60.40.10">
    <property type="entry name" value="Immunoglobulins"/>
    <property type="match status" value="1"/>
</dbReference>
<dbReference type="Pfam" id="PF15780">
    <property type="entry name" value="ASH"/>
    <property type="match status" value="1"/>
</dbReference>